<keyword evidence="3 8" id="KW-0808">Transferase</keyword>
<evidence type="ECO:0000256" key="7">
    <source>
        <dbReference type="SAM" id="Phobius"/>
    </source>
</evidence>
<evidence type="ECO:0000256" key="1">
    <source>
        <dbReference type="ARBA" id="ARBA00007150"/>
    </source>
</evidence>
<feature type="transmembrane region" description="Helical" evidence="7">
    <location>
        <begin position="203"/>
        <end position="220"/>
    </location>
</feature>
<dbReference type="PANTHER" id="PTHR30589:SF0">
    <property type="entry name" value="PHOSPHATIDYLGLYCEROL--PROLIPOPROTEIN DIACYLGLYCERYL TRANSFERASE"/>
    <property type="match status" value="1"/>
</dbReference>
<evidence type="ECO:0000256" key="3">
    <source>
        <dbReference type="ARBA" id="ARBA00022679"/>
    </source>
</evidence>
<dbReference type="AlphaFoldDB" id="A0AAE2S9K8"/>
<feature type="transmembrane region" description="Helical" evidence="7">
    <location>
        <begin position="12"/>
        <end position="29"/>
    </location>
</feature>
<keyword evidence="6 7" id="KW-0472">Membrane</keyword>
<evidence type="ECO:0000256" key="2">
    <source>
        <dbReference type="ARBA" id="ARBA00022475"/>
    </source>
</evidence>
<keyword evidence="5 7" id="KW-1133">Transmembrane helix</keyword>
<reference evidence="8" key="1">
    <citation type="submission" date="2021-01" db="EMBL/GenBank/DDBJ databases">
        <title>Modified the classification status of verrucomicrobia.</title>
        <authorList>
            <person name="Feng X."/>
        </authorList>
    </citation>
    <scope>NUCLEOTIDE SEQUENCE</scope>
    <source>
        <strain evidence="8">5K15</strain>
    </source>
</reference>
<keyword evidence="4 7" id="KW-0812">Transmembrane</keyword>
<comment type="caution">
    <text evidence="8">The sequence shown here is derived from an EMBL/GenBank/DDBJ whole genome shotgun (WGS) entry which is preliminary data.</text>
</comment>
<organism evidence="8 9">
    <name type="scientific">Oceaniferula flava</name>
    <dbReference type="NCBI Taxonomy" id="2800421"/>
    <lineage>
        <taxon>Bacteria</taxon>
        <taxon>Pseudomonadati</taxon>
        <taxon>Verrucomicrobiota</taxon>
        <taxon>Verrucomicrobiia</taxon>
        <taxon>Verrucomicrobiales</taxon>
        <taxon>Verrucomicrobiaceae</taxon>
        <taxon>Oceaniferula</taxon>
    </lineage>
</organism>
<proteinExistence type="inferred from homology"/>
<feature type="transmembrane region" description="Helical" evidence="7">
    <location>
        <begin position="174"/>
        <end position="191"/>
    </location>
</feature>
<dbReference type="GO" id="GO:0008961">
    <property type="term" value="F:phosphatidylglycerol-prolipoprotein diacylglyceryl transferase activity"/>
    <property type="evidence" value="ECO:0007669"/>
    <property type="project" value="InterPro"/>
</dbReference>
<keyword evidence="2" id="KW-1003">Cell membrane</keyword>
<dbReference type="EMBL" id="JAENIG010000001">
    <property type="protein sequence ID" value="MBK1853880.1"/>
    <property type="molecule type" value="Genomic_DNA"/>
</dbReference>
<feature type="transmembrane region" description="Helical" evidence="7">
    <location>
        <begin position="41"/>
        <end position="59"/>
    </location>
</feature>
<sequence length="239" mass="27008">MPEILQNTSLSWYSLTMLAAILLSAFYWLQMSRDDALLPKVYFCALACAFVGAKLAYLVSEGWMHTGDDRWLHWLSGKSITGALLGGYLGVEVFKKWFGYRKITGDRFALIVPISIILGRFGCLSQGCCPGIACQLPAGINRWPAVPMEIAFNVAAILVFIWLRRRRSQQWQHFHLYLMAYGLFRFFHEFLRATPKPFAGMSGYQLIALAIALLGGVAYVRRKRTLRQDVKCSQPPASD</sequence>
<dbReference type="GO" id="GO:0042158">
    <property type="term" value="P:lipoprotein biosynthetic process"/>
    <property type="evidence" value="ECO:0007669"/>
    <property type="project" value="InterPro"/>
</dbReference>
<gene>
    <name evidence="8" type="ORF">JIN83_02825</name>
</gene>
<evidence type="ECO:0000313" key="9">
    <source>
        <dbReference type="Proteomes" id="UP000634206"/>
    </source>
</evidence>
<name>A0AAE2S9K8_9BACT</name>
<dbReference type="InterPro" id="IPR001640">
    <property type="entry name" value="Lgt"/>
</dbReference>
<comment type="similarity">
    <text evidence="1">Belongs to the Lgt family.</text>
</comment>
<evidence type="ECO:0000256" key="4">
    <source>
        <dbReference type="ARBA" id="ARBA00022692"/>
    </source>
</evidence>
<dbReference type="Proteomes" id="UP000634206">
    <property type="component" value="Unassembled WGS sequence"/>
</dbReference>
<feature type="transmembrane region" description="Helical" evidence="7">
    <location>
        <begin position="145"/>
        <end position="162"/>
    </location>
</feature>
<evidence type="ECO:0000313" key="8">
    <source>
        <dbReference type="EMBL" id="MBK1853880.1"/>
    </source>
</evidence>
<evidence type="ECO:0000256" key="5">
    <source>
        <dbReference type="ARBA" id="ARBA00022989"/>
    </source>
</evidence>
<dbReference type="GO" id="GO:0005886">
    <property type="term" value="C:plasma membrane"/>
    <property type="evidence" value="ECO:0007669"/>
    <property type="project" value="InterPro"/>
</dbReference>
<keyword evidence="9" id="KW-1185">Reference proteome</keyword>
<evidence type="ECO:0000256" key="6">
    <source>
        <dbReference type="ARBA" id="ARBA00023136"/>
    </source>
</evidence>
<accession>A0AAE2S9K8</accession>
<dbReference type="PANTHER" id="PTHR30589">
    <property type="entry name" value="PROLIPOPROTEIN DIACYLGLYCERYL TRANSFERASE"/>
    <property type="match status" value="1"/>
</dbReference>
<feature type="transmembrane region" description="Helical" evidence="7">
    <location>
        <begin position="71"/>
        <end position="89"/>
    </location>
</feature>
<dbReference type="RefSeq" id="WP_309488484.1">
    <property type="nucleotide sequence ID" value="NZ_JAENIG010000001.1"/>
</dbReference>
<feature type="transmembrane region" description="Helical" evidence="7">
    <location>
        <begin position="110"/>
        <end position="133"/>
    </location>
</feature>
<protein>
    <submittedName>
        <fullName evidence="8">Prolipoprotein diacylglyceryl transferase</fullName>
    </submittedName>
</protein>
<dbReference type="Pfam" id="PF01790">
    <property type="entry name" value="LGT"/>
    <property type="match status" value="1"/>
</dbReference>